<accession>A0ABY3VNV3</accession>
<dbReference type="InterPro" id="IPR027948">
    <property type="entry name" value="DUF4436"/>
</dbReference>
<dbReference type="PANTHER" id="PTHR37330:SF1">
    <property type="entry name" value="CONSERVED TRANSMEMBRANE PROTEIN-RELATED"/>
    <property type="match status" value="1"/>
</dbReference>
<dbReference type="EMBL" id="CP092488">
    <property type="protein sequence ID" value="UMB71117.1"/>
    <property type="molecule type" value="Genomic_DNA"/>
</dbReference>
<sequence>MKLRTAGIAGVTIFVAAYIATIVLYGHTGMGRPHEISSGQPTRDGTTVICDVEELASVKGVLTANVTVVPGPGLLDPVTHGLKQDLGVAVTSAVLPTKRIWTKGTVPGVFPVSLTVTGDPSSWPFDRYETGPITVELFMGNAAPQRSSVTVFDRIPGWKVSLSDAGANVTPSPYHVVLHRSPSTAAFAAVILAVLITLAGLAFFVAVQTVAFKREFFPPMTTWYAALLFSVVPLRTALPDAPPIGFWVDVTVVLWVIVVLVISMALYVYCWFRHVKAKPPAA</sequence>
<dbReference type="RefSeq" id="WP_240262869.1">
    <property type="nucleotide sequence ID" value="NZ_CP092488.2"/>
</dbReference>
<organism evidence="2 3">
    <name type="scientific">Mycobacterium paraterrae</name>
    <dbReference type="NCBI Taxonomy" id="577492"/>
    <lineage>
        <taxon>Bacteria</taxon>
        <taxon>Bacillati</taxon>
        <taxon>Actinomycetota</taxon>
        <taxon>Actinomycetes</taxon>
        <taxon>Mycobacteriales</taxon>
        <taxon>Mycobacteriaceae</taxon>
        <taxon>Mycobacterium</taxon>
    </lineage>
</organism>
<feature type="transmembrane region" description="Helical" evidence="1">
    <location>
        <begin position="246"/>
        <end position="269"/>
    </location>
</feature>
<feature type="transmembrane region" description="Helical" evidence="1">
    <location>
        <begin position="185"/>
        <end position="210"/>
    </location>
</feature>
<dbReference type="PANTHER" id="PTHR37330">
    <property type="entry name" value="CONSERVED TRANSMEMBRANE PROTEIN-RELATED"/>
    <property type="match status" value="1"/>
</dbReference>
<dbReference type="Proteomes" id="UP001055336">
    <property type="component" value="Chromosome"/>
</dbReference>
<evidence type="ECO:0000313" key="3">
    <source>
        <dbReference type="Proteomes" id="UP001055336"/>
    </source>
</evidence>
<reference evidence="2" key="1">
    <citation type="submission" date="2022-08" db="EMBL/GenBank/DDBJ databases">
        <title>Whole genome sequencing of non-tuberculosis mycobacteria type-strains.</title>
        <authorList>
            <person name="Igarashi Y."/>
            <person name="Osugi A."/>
            <person name="Mitarai S."/>
        </authorList>
    </citation>
    <scope>NUCLEOTIDE SEQUENCE</scope>
    <source>
        <strain evidence="2">DSM 45127</strain>
    </source>
</reference>
<name>A0ABY3VNV3_9MYCO</name>
<dbReference type="Pfam" id="PF14494">
    <property type="entry name" value="DUF4436"/>
    <property type="match status" value="1"/>
</dbReference>
<keyword evidence="1" id="KW-0472">Membrane</keyword>
<gene>
    <name evidence="2" type="ORF">MKK62_07560</name>
</gene>
<keyword evidence="1" id="KW-0812">Transmembrane</keyword>
<keyword evidence="3" id="KW-1185">Reference proteome</keyword>
<feature type="transmembrane region" description="Helical" evidence="1">
    <location>
        <begin position="6"/>
        <end position="26"/>
    </location>
</feature>
<protein>
    <submittedName>
        <fullName evidence="2">DUF4436 domain-containing protein</fullName>
    </submittedName>
</protein>
<feature type="transmembrane region" description="Helical" evidence="1">
    <location>
        <begin position="216"/>
        <end position="234"/>
    </location>
</feature>
<proteinExistence type="predicted"/>
<evidence type="ECO:0000256" key="1">
    <source>
        <dbReference type="SAM" id="Phobius"/>
    </source>
</evidence>
<keyword evidence="1" id="KW-1133">Transmembrane helix</keyword>
<evidence type="ECO:0000313" key="2">
    <source>
        <dbReference type="EMBL" id="UMB71117.1"/>
    </source>
</evidence>